<dbReference type="Proteomes" id="UP000184268">
    <property type="component" value="Unassembled WGS sequence"/>
</dbReference>
<proteinExistence type="predicted"/>
<dbReference type="STRING" id="299255.SAMN02745129_0463"/>
<accession>A0A1M5ZPV2</accession>
<sequence>MDSVRFIALCLTLLCALPAQADPNQPLDQALQRLQLTPSQREEVVPLLRAGIQQRHAILHQYGFRFDAPPPELSDQQQRQLRQALREADAELIDHLESVLSSAQLAEFERIRSEYRQQRRTEH</sequence>
<name>A0A1M5ZPV2_9GAMM</name>
<evidence type="ECO:0008006" key="4">
    <source>
        <dbReference type="Google" id="ProtNLM"/>
    </source>
</evidence>
<organism evidence="2 3">
    <name type="scientific">Ferrimonas marina</name>
    <dbReference type="NCBI Taxonomy" id="299255"/>
    <lineage>
        <taxon>Bacteria</taxon>
        <taxon>Pseudomonadati</taxon>
        <taxon>Pseudomonadota</taxon>
        <taxon>Gammaproteobacteria</taxon>
        <taxon>Alteromonadales</taxon>
        <taxon>Ferrimonadaceae</taxon>
        <taxon>Ferrimonas</taxon>
    </lineage>
</organism>
<dbReference type="AlphaFoldDB" id="A0A1M5ZPV2"/>
<dbReference type="RefSeq" id="WP_067665521.1">
    <property type="nucleotide sequence ID" value="NZ_FQXG01000014.1"/>
</dbReference>
<reference evidence="2 3" key="1">
    <citation type="submission" date="2016-11" db="EMBL/GenBank/DDBJ databases">
        <authorList>
            <person name="Jaros S."/>
            <person name="Januszkiewicz K."/>
            <person name="Wedrychowicz H."/>
        </authorList>
    </citation>
    <scope>NUCLEOTIDE SEQUENCE [LARGE SCALE GENOMIC DNA]</scope>
    <source>
        <strain evidence="2 3">DSM 16917</strain>
    </source>
</reference>
<keyword evidence="3" id="KW-1185">Reference proteome</keyword>
<evidence type="ECO:0000256" key="1">
    <source>
        <dbReference type="SAM" id="SignalP"/>
    </source>
</evidence>
<evidence type="ECO:0000313" key="3">
    <source>
        <dbReference type="Proteomes" id="UP000184268"/>
    </source>
</evidence>
<protein>
    <recommendedName>
        <fullName evidence="4">LTXXQ motif family protein</fullName>
    </recommendedName>
</protein>
<keyword evidence="1" id="KW-0732">Signal</keyword>
<feature type="signal peptide" evidence="1">
    <location>
        <begin position="1"/>
        <end position="21"/>
    </location>
</feature>
<evidence type="ECO:0000313" key="2">
    <source>
        <dbReference type="EMBL" id="SHI26250.1"/>
    </source>
</evidence>
<dbReference type="EMBL" id="FQXG01000014">
    <property type="protein sequence ID" value="SHI26250.1"/>
    <property type="molecule type" value="Genomic_DNA"/>
</dbReference>
<feature type="chain" id="PRO_5009915503" description="LTXXQ motif family protein" evidence="1">
    <location>
        <begin position="22"/>
        <end position="123"/>
    </location>
</feature>
<gene>
    <name evidence="2" type="ORF">SAMN02745129_0463</name>
</gene>